<feature type="region of interest" description="Disordered" evidence="1">
    <location>
        <begin position="1"/>
        <end position="21"/>
    </location>
</feature>
<evidence type="ECO:0000256" key="1">
    <source>
        <dbReference type="SAM" id="MobiDB-lite"/>
    </source>
</evidence>
<dbReference type="PROSITE" id="PS50896">
    <property type="entry name" value="LISH"/>
    <property type="match status" value="1"/>
</dbReference>
<feature type="compositionally biased region" description="Polar residues" evidence="1">
    <location>
        <begin position="1"/>
        <end position="10"/>
    </location>
</feature>
<dbReference type="Proteomes" id="UP000002258">
    <property type="component" value="Chromosome 8"/>
</dbReference>
<dbReference type="InParanoid" id="A3M011"/>
<feature type="compositionally biased region" description="Polar residues" evidence="1">
    <location>
        <begin position="228"/>
        <end position="240"/>
    </location>
</feature>
<feature type="region of interest" description="Disordered" evidence="1">
    <location>
        <begin position="226"/>
        <end position="248"/>
    </location>
</feature>
<dbReference type="HOGENOM" id="CLU_948517_0_0_1"/>
<feature type="compositionally biased region" description="Low complexity" evidence="1">
    <location>
        <begin position="11"/>
        <end position="21"/>
    </location>
</feature>
<sequence length="294" mass="32544">MYPTTQTLNETPSSAGSNTSATTAASSFTIQSIAPNVVSDVFAKDSHQLLMAHLYNYLKQAGLHESAKSLLSESSNVPNNIKNNSPRQGVTDTQMVINASSSTDPFLLEWWSLLWTVQSNMNPALNQLFHKTSDPQQLQQQFLLQQQQQQQQQQLQFSLQQGSQGRLQPQNKPLMPQQHPQQLQQQQLSQQQMQQQQIQQQQFVQQRLLAQQQQLQAQQAALAAQDQNPGQNVGNLNPQRAGSISSASSGVVPISANANANANRMLPPNSAGSAPPPKNGNLHQYQQQLRLQQI</sequence>
<feature type="non-terminal residue" evidence="2">
    <location>
        <position position="294"/>
    </location>
</feature>
<protein>
    <submittedName>
        <fullName evidence="2">Uncharacterized protein</fullName>
    </submittedName>
</protein>
<dbReference type="InterPro" id="IPR006594">
    <property type="entry name" value="LisH"/>
</dbReference>
<dbReference type="eggNOG" id="ENOG502S549">
    <property type="taxonomic scope" value="Eukaryota"/>
</dbReference>
<feature type="region of interest" description="Disordered" evidence="1">
    <location>
        <begin position="261"/>
        <end position="282"/>
    </location>
</feature>
<dbReference type="STRING" id="322104.A3M011"/>
<proteinExistence type="predicted"/>
<evidence type="ECO:0000313" key="2">
    <source>
        <dbReference type="EMBL" id="ABN68634.2"/>
    </source>
</evidence>
<dbReference type="EMBL" id="CP000502">
    <property type="protein sequence ID" value="ABN68634.2"/>
    <property type="molecule type" value="Genomic_DNA"/>
</dbReference>
<dbReference type="OMA" id="PFLLEWW"/>
<evidence type="ECO:0000313" key="3">
    <source>
        <dbReference type="Proteomes" id="UP000002258"/>
    </source>
</evidence>
<feature type="compositionally biased region" description="Low complexity" evidence="1">
    <location>
        <begin position="158"/>
        <end position="170"/>
    </location>
</feature>
<dbReference type="OrthoDB" id="4036671at2759"/>
<dbReference type="AlphaFoldDB" id="A3M011"/>
<organism evidence="2 3">
    <name type="scientific">Scheffersomyces stipitis (strain ATCC 58785 / CBS 6054 / NBRC 10063 / NRRL Y-11545)</name>
    <name type="common">Yeast</name>
    <name type="synonym">Pichia stipitis</name>
    <dbReference type="NCBI Taxonomy" id="322104"/>
    <lineage>
        <taxon>Eukaryota</taxon>
        <taxon>Fungi</taxon>
        <taxon>Dikarya</taxon>
        <taxon>Ascomycota</taxon>
        <taxon>Saccharomycotina</taxon>
        <taxon>Pichiomycetes</taxon>
        <taxon>Debaryomycetaceae</taxon>
        <taxon>Scheffersomyces</taxon>
    </lineage>
</organism>
<keyword evidence="3" id="KW-1185">Reference proteome</keyword>
<accession>A3M011</accession>
<dbReference type="RefSeq" id="XP_001386663.2">
    <property type="nucleotide sequence ID" value="XM_001386626.1"/>
</dbReference>
<dbReference type="KEGG" id="pic:PICST_33746"/>
<feature type="region of interest" description="Disordered" evidence="1">
    <location>
        <begin position="158"/>
        <end position="188"/>
    </location>
</feature>
<name>A3M011_PICST</name>
<gene>
    <name evidence="2" type="ORF">PICST_33746</name>
</gene>
<dbReference type="GeneID" id="4840869"/>
<feature type="compositionally biased region" description="Low complexity" evidence="1">
    <location>
        <begin position="177"/>
        <end position="188"/>
    </location>
</feature>
<reference evidence="2 3" key="1">
    <citation type="journal article" date="2007" name="Nat. Biotechnol.">
        <title>Genome sequence of the lignocellulose-bioconverting and xylose-fermenting yeast Pichia stipitis.</title>
        <authorList>
            <person name="Jeffries T.W."/>
            <person name="Grigoriev I.V."/>
            <person name="Grimwood J."/>
            <person name="Laplaza J.M."/>
            <person name="Aerts A."/>
            <person name="Salamov A."/>
            <person name="Schmutz J."/>
            <person name="Lindquist E."/>
            <person name="Dehal P."/>
            <person name="Shapiro H."/>
            <person name="Jin Y.S."/>
            <person name="Passoth V."/>
            <person name="Richardson P.M."/>
        </authorList>
    </citation>
    <scope>NUCLEOTIDE SEQUENCE [LARGE SCALE GENOMIC DNA]</scope>
    <source>
        <strain evidence="3">ATCC 58785 / CBS 6054 / NBRC 10063 / NRRL Y-11545</strain>
    </source>
</reference>